<reference evidence="4" key="1">
    <citation type="submission" date="2022-11" db="UniProtKB">
        <authorList>
            <consortium name="WormBaseParasite"/>
        </authorList>
    </citation>
    <scope>IDENTIFICATION</scope>
</reference>
<feature type="compositionally biased region" description="Acidic residues" evidence="1">
    <location>
        <begin position="696"/>
        <end position="705"/>
    </location>
</feature>
<proteinExistence type="predicted"/>
<organism evidence="3 4">
    <name type="scientific">Ditylenchus dipsaci</name>
    <dbReference type="NCBI Taxonomy" id="166011"/>
    <lineage>
        <taxon>Eukaryota</taxon>
        <taxon>Metazoa</taxon>
        <taxon>Ecdysozoa</taxon>
        <taxon>Nematoda</taxon>
        <taxon>Chromadorea</taxon>
        <taxon>Rhabditida</taxon>
        <taxon>Tylenchina</taxon>
        <taxon>Tylenchomorpha</taxon>
        <taxon>Sphaerularioidea</taxon>
        <taxon>Anguinidae</taxon>
        <taxon>Anguininae</taxon>
        <taxon>Ditylenchus</taxon>
    </lineage>
</organism>
<dbReference type="GO" id="GO:0008582">
    <property type="term" value="P:regulation of synaptic assembly at neuromuscular junction"/>
    <property type="evidence" value="ECO:0007669"/>
    <property type="project" value="TreeGrafter"/>
</dbReference>
<keyword evidence="3" id="KW-1185">Reference proteome</keyword>
<dbReference type="GO" id="GO:0005886">
    <property type="term" value="C:plasma membrane"/>
    <property type="evidence" value="ECO:0007669"/>
    <property type="project" value="TreeGrafter"/>
</dbReference>
<feature type="region of interest" description="Disordered" evidence="1">
    <location>
        <begin position="692"/>
        <end position="729"/>
    </location>
</feature>
<dbReference type="PANTHER" id="PTHR45943:SF1">
    <property type="entry name" value="E3 UBIQUITIN-PROTEIN LIGASE MYCBP2"/>
    <property type="match status" value="1"/>
</dbReference>
<evidence type="ECO:0000256" key="1">
    <source>
        <dbReference type="SAM" id="MobiDB-lite"/>
    </source>
</evidence>
<dbReference type="InterPro" id="IPR038648">
    <property type="entry name" value="PHR_sf"/>
</dbReference>
<accession>A0A915CRT6</accession>
<feature type="region of interest" description="Disordered" evidence="1">
    <location>
        <begin position="139"/>
        <end position="187"/>
    </location>
</feature>
<feature type="domain" description="PHR" evidence="2">
    <location>
        <begin position="417"/>
        <end position="584"/>
    </location>
</feature>
<dbReference type="InterPro" id="IPR012983">
    <property type="entry name" value="PHR"/>
</dbReference>
<dbReference type="AlphaFoldDB" id="A0A915CRT6"/>
<name>A0A915CRT6_9BILA</name>
<evidence type="ECO:0000313" key="3">
    <source>
        <dbReference type="Proteomes" id="UP000887574"/>
    </source>
</evidence>
<sequence length="729" mass="81995">MDNETTDDSPEEKREDPFSLVAQPRYLFNISPNSLSSLYRIFTWAAQGTFLSTTYNEMIQDVENTWKQERSAFVAIVVLKIIKLYLGIAHKRMIHKAQNNETQRNGTSEQQKIVQSIVEFHRLLMELFQSADERLFSEQNWPKKRKSGQNKLKMMPKPEISSQKLSSQRKEGKQQHPGKQEPLRRSASVQVDVTSDAIAKLLQHDLQKEVIWFATGDLKLLSALYGHMGSALSHPCLLCGAPKEAFRNKETHSAGLYTLSNKDSVGLILLDEAIEAYVACAFLFMPSSKVLHERLSGMLGFDRLSSRECWSLLALLRVFAKLDQYIIPILSEHSETEREIDNSDSKNGGFTQKVVQEFGATKEKHSMPIKSSELIKFLYQLAFVNIEDLAEECVLPIRLKFAAQKLIVKIAKSLTPNRFRKTSTQLSWDVGNSAYDAIAFKVDSPGVTLHGVGAYLSFTANQQYSYELELLVKNGDSLNERWILAEKASGSVSDRMEVLEHQQTSNAECSPQIVMIRFSNAKNLRSDSSYAVRLLLNGSKTFYGEDGICSLRLQNNVQLNFMPCSLSENGTTILRGQIPCLLYSVDKVSCTNNGGISAFQQDAATEFATAIDNKKNAVGNYTSCNPNDHLFVLMLRLLAQKLSMKSVSGKLSQADRRVCSQVVGYANVFVELNPRMAFDVIAAFDEALPLISNANDEQDEDEEEEQQKCQKQRHAKKDKSLQKLSPSKK</sequence>
<evidence type="ECO:0000313" key="4">
    <source>
        <dbReference type="WBParaSite" id="jg11460"/>
    </source>
</evidence>
<dbReference type="Pfam" id="PF08005">
    <property type="entry name" value="PHR"/>
    <property type="match status" value="1"/>
</dbReference>
<dbReference type="Proteomes" id="UP000887574">
    <property type="component" value="Unplaced"/>
</dbReference>
<dbReference type="GO" id="GO:0007411">
    <property type="term" value="P:axon guidance"/>
    <property type="evidence" value="ECO:0007669"/>
    <property type="project" value="TreeGrafter"/>
</dbReference>
<dbReference type="WBParaSite" id="jg11460">
    <property type="protein sequence ID" value="jg11460"/>
    <property type="gene ID" value="jg11460"/>
</dbReference>
<dbReference type="GO" id="GO:0061630">
    <property type="term" value="F:ubiquitin protein ligase activity"/>
    <property type="evidence" value="ECO:0007669"/>
    <property type="project" value="TreeGrafter"/>
</dbReference>
<feature type="compositionally biased region" description="Basic and acidic residues" evidence="1">
    <location>
        <begin position="168"/>
        <end position="184"/>
    </location>
</feature>
<dbReference type="PANTHER" id="PTHR45943">
    <property type="entry name" value="E3 UBIQUITIN-PROTEIN LIGASE MYCBP2"/>
    <property type="match status" value="1"/>
</dbReference>
<dbReference type="GO" id="GO:0005634">
    <property type="term" value="C:nucleus"/>
    <property type="evidence" value="ECO:0007669"/>
    <property type="project" value="TreeGrafter"/>
</dbReference>
<protein>
    <submittedName>
        <fullName evidence="4">PHR domain-containing protein</fullName>
    </submittedName>
</protein>
<evidence type="ECO:0000259" key="2">
    <source>
        <dbReference type="Pfam" id="PF08005"/>
    </source>
</evidence>
<dbReference type="Gene3D" id="2.60.120.820">
    <property type="entry name" value="PHR domain"/>
    <property type="match status" value="1"/>
</dbReference>